<gene>
    <name evidence="1" type="ORF">ACFSJT_08125</name>
</gene>
<name>A0ABW5AY45_9FLAO</name>
<organism evidence="1 2">
    <name type="scientific">Aquimarina celericrescens</name>
    <dbReference type="NCBI Taxonomy" id="1964542"/>
    <lineage>
        <taxon>Bacteria</taxon>
        <taxon>Pseudomonadati</taxon>
        <taxon>Bacteroidota</taxon>
        <taxon>Flavobacteriia</taxon>
        <taxon>Flavobacteriales</taxon>
        <taxon>Flavobacteriaceae</taxon>
        <taxon>Aquimarina</taxon>
    </lineage>
</organism>
<accession>A0ABW5AY45</accession>
<evidence type="ECO:0000313" key="2">
    <source>
        <dbReference type="Proteomes" id="UP001597344"/>
    </source>
</evidence>
<keyword evidence="2" id="KW-1185">Reference proteome</keyword>
<dbReference type="RefSeq" id="WP_378319755.1">
    <property type="nucleotide sequence ID" value="NZ_JBHUHY010000004.1"/>
</dbReference>
<proteinExistence type="predicted"/>
<dbReference type="EMBL" id="JBHUHY010000004">
    <property type="protein sequence ID" value="MFD2186756.1"/>
    <property type="molecule type" value="Genomic_DNA"/>
</dbReference>
<comment type="caution">
    <text evidence="1">The sequence shown here is derived from an EMBL/GenBank/DDBJ whole genome shotgun (WGS) entry which is preliminary data.</text>
</comment>
<reference evidence="2" key="1">
    <citation type="journal article" date="2019" name="Int. J. Syst. Evol. Microbiol.">
        <title>The Global Catalogue of Microorganisms (GCM) 10K type strain sequencing project: providing services to taxonomists for standard genome sequencing and annotation.</title>
        <authorList>
            <consortium name="The Broad Institute Genomics Platform"/>
            <consortium name="The Broad Institute Genome Sequencing Center for Infectious Disease"/>
            <person name="Wu L."/>
            <person name="Ma J."/>
        </authorList>
    </citation>
    <scope>NUCLEOTIDE SEQUENCE [LARGE SCALE GENOMIC DNA]</scope>
    <source>
        <strain evidence="2">DT92</strain>
    </source>
</reference>
<evidence type="ECO:0000313" key="1">
    <source>
        <dbReference type="EMBL" id="MFD2186756.1"/>
    </source>
</evidence>
<dbReference type="Proteomes" id="UP001597344">
    <property type="component" value="Unassembled WGS sequence"/>
</dbReference>
<sequence length="482" mass="54991">MKPNFIEPKKFSEHFGIDKNIELDFVDIYAYQDIPLFLDPFGISAMGTKWAKECENQIATYFQYLVDSLRTGDKKTVTKLLNALHEVNEIALGYSSGVPSGRGIGPQQAKDIQAAFESSQAAQSGDIKDIADCALMIPGISRDKISDITANILKRQLVEYTQKQCEKHKIPTKRVAVNNAFNYNTLQFTSYFAQLPVIGDHAKILLPISSVRQDPELSKSKYYRNFVLEFLRAEHQHAGDALSSVLKNGQVVVRIMDLKEKYPMNVDFLYEFSKNHPKILENYKNELRRTAIKKGKAQLVTNRKILNATERKAIMSSIETGQKDAHQFHKISFDNLIHIFGKRASNPISEQAINEGRKRIDIVFNNSDKNGFFHNVNTVHKIQSPKIIVECKNYGSELGNPEVDQINGRLNSKRGRFGILVCRKIKDKKTLLSRCKDLVNDNGNYIIVLEDNDIYQLLEMRDKNNETAIDSFFEKKMDELIM</sequence>
<protein>
    <recommendedName>
        <fullName evidence="3">Restriction endonuclease type IV Mrr domain-containing protein</fullName>
    </recommendedName>
</protein>
<evidence type="ECO:0008006" key="3">
    <source>
        <dbReference type="Google" id="ProtNLM"/>
    </source>
</evidence>